<evidence type="ECO:0000313" key="2">
    <source>
        <dbReference type="Proteomes" id="UP000638732"/>
    </source>
</evidence>
<gene>
    <name evidence="1" type="ORF">GSY63_20165</name>
</gene>
<dbReference type="RefSeq" id="WP_166587675.1">
    <property type="nucleotide sequence ID" value="NZ_WWEO01000045.1"/>
</dbReference>
<dbReference type="AlphaFoldDB" id="A0A966DVQ5"/>
<comment type="caution">
    <text evidence="1">The sequence shown here is derived from an EMBL/GenBank/DDBJ whole genome shotgun (WGS) entry which is preliminary data.</text>
</comment>
<name>A0A966DVQ5_9SPHI</name>
<reference evidence="1" key="2">
    <citation type="submission" date="2020-10" db="EMBL/GenBank/DDBJ databases">
        <title>Mucilaginibacter sp. nov., isolated from soil.</title>
        <authorList>
            <person name="Jeon C.O."/>
        </authorList>
    </citation>
    <scope>NUCLEOTIDE SEQUENCE</scope>
    <source>
        <strain evidence="1">R11</strain>
    </source>
</reference>
<evidence type="ECO:0000313" key="1">
    <source>
        <dbReference type="EMBL" id="NCD71692.1"/>
    </source>
</evidence>
<dbReference type="Proteomes" id="UP000638732">
    <property type="component" value="Unassembled WGS sequence"/>
</dbReference>
<reference evidence="1" key="1">
    <citation type="submission" date="2020-01" db="EMBL/GenBank/DDBJ databases">
        <authorList>
            <person name="Seo Y.L."/>
        </authorList>
    </citation>
    <scope>NUCLEOTIDE SEQUENCE</scope>
    <source>
        <strain evidence="1">R11</strain>
    </source>
</reference>
<protein>
    <submittedName>
        <fullName evidence="1">Uncharacterized protein</fullName>
    </submittedName>
</protein>
<proteinExistence type="predicted"/>
<organism evidence="1 2">
    <name type="scientific">Mucilaginibacter agri</name>
    <dbReference type="NCBI Taxonomy" id="2695265"/>
    <lineage>
        <taxon>Bacteria</taxon>
        <taxon>Pseudomonadati</taxon>
        <taxon>Bacteroidota</taxon>
        <taxon>Sphingobacteriia</taxon>
        <taxon>Sphingobacteriales</taxon>
        <taxon>Sphingobacteriaceae</taxon>
        <taxon>Mucilaginibacter</taxon>
    </lineage>
</organism>
<keyword evidence="2" id="KW-1185">Reference proteome</keyword>
<dbReference type="EMBL" id="WWEO01000045">
    <property type="protein sequence ID" value="NCD71692.1"/>
    <property type="molecule type" value="Genomic_DNA"/>
</dbReference>
<accession>A0A966DVQ5</accession>
<sequence length="378" mass="40752">MLKGVYISLMIGPAIPVVAPKVVIDSLSAIQVTNSKDRNGFQLTFNLAKNSPLLVSMLPGGFFDPIVTRVIIVVTINGTPNVLMDGFITSQDLAPANEPGRSNLTVTGEDVSLAMDLVQIIAPFPAMPDVAKIYLLLAPFAFLGVVPLVIPPEISPIRTPTEGWDSIVRQTNRQCLKDLAANCGYIFYIQPGPVPGQSIAYFGPDVNLPIVQPALSINMDAHSNVESLSFSLNGLAKKIRIYTIFDPITEKITVPIPVPNFNVLKPPLGARPQPILQTEFADSFSKFSPALAAQKVIGDAINSDLNPPGITGNGSFDILRYNRILQARMMIGVRGAGLAYDGLYYVDSVTHNIKPGEYKQNFTLSRDGLISNTPALPV</sequence>